<dbReference type="RefSeq" id="WP_267895094.1">
    <property type="nucleotide sequence ID" value="NZ_CP027845.1"/>
</dbReference>
<dbReference type="PANTHER" id="PTHR31187">
    <property type="match status" value="1"/>
</dbReference>
<dbReference type="PANTHER" id="PTHR31187:SF1">
    <property type="entry name" value="ADP,ATP CARRIER PROTEIN 1"/>
    <property type="match status" value="1"/>
</dbReference>
<accession>A0A2P1P733</accession>
<feature type="transmembrane region" description="Helical" evidence="11">
    <location>
        <begin position="21"/>
        <end position="39"/>
    </location>
</feature>
<evidence type="ECO:0000256" key="11">
    <source>
        <dbReference type="RuleBase" id="RU363121"/>
    </source>
</evidence>
<keyword evidence="3 11" id="KW-0813">Transport</keyword>
<evidence type="ECO:0000256" key="6">
    <source>
        <dbReference type="ARBA" id="ARBA00022741"/>
    </source>
</evidence>
<evidence type="ECO:0000256" key="10">
    <source>
        <dbReference type="ARBA" id="ARBA00024792"/>
    </source>
</evidence>
<feature type="transmembrane region" description="Helical" evidence="11">
    <location>
        <begin position="313"/>
        <end position="332"/>
    </location>
</feature>
<evidence type="ECO:0000256" key="8">
    <source>
        <dbReference type="ARBA" id="ARBA00022989"/>
    </source>
</evidence>
<evidence type="ECO:0000256" key="2">
    <source>
        <dbReference type="ARBA" id="ARBA00007127"/>
    </source>
</evidence>
<dbReference type="GO" id="GO:0005471">
    <property type="term" value="F:ATP:ADP antiporter activity"/>
    <property type="evidence" value="ECO:0007669"/>
    <property type="project" value="InterPro"/>
</dbReference>
<name>A0A2P1P733_9RICK</name>
<feature type="transmembrane region" description="Helical" evidence="11">
    <location>
        <begin position="45"/>
        <end position="75"/>
    </location>
</feature>
<keyword evidence="9 11" id="KW-0472">Membrane</keyword>
<keyword evidence="13" id="KW-1185">Reference proteome</keyword>
<dbReference type="GO" id="GO:0005886">
    <property type="term" value="C:plasma membrane"/>
    <property type="evidence" value="ECO:0007669"/>
    <property type="project" value="UniProtKB-SubCell"/>
</dbReference>
<evidence type="ECO:0000256" key="4">
    <source>
        <dbReference type="ARBA" id="ARBA00022475"/>
    </source>
</evidence>
<dbReference type="Proteomes" id="UP000241762">
    <property type="component" value="Chromosome"/>
</dbReference>
<sequence length="492" mass="55602">MSSIKKFWAYMWPVRREEMPVFLSITGMMFCILFIQNLIRALKDSIINALIGTEIISFLKFWGVMPTAFFVAFCYMKAVNIFDSRKIFYTILASFLSFFIFFAFVIFPNHEALHLNADQMHSLIAAHPHWKWFILIGAKWGFSLFYIISELWPSVVVSLLFWQFVNQITSVEQSSRFYPLFGLFGQTGLVLSGAFLSKLPDVSRLLAGPNAICLNEMAVKVVISFVVVLVLLGMSCFWFLNNKTSVKEKEIEFKVKKQKITLKESVSMILSSRYIRLIAIIMICYGAAINIAESPLKAEAAKHYNNVADFASFAGRYLSYTGILTLILVLINSSVVRKFGWFCAAVITPIVLTSTGMLFFAAMNFPDVKMGLVNLFLVQDPLMIVIYCGILQTTLSKSTKYTFFDITKEMAYVPLSDELKTKGKAAVELIATKIGKSASSLMQSIVFIAIPSASYSSISMYLMYVFGIVCIVWLWAVRELSVSYKEITTKPT</sequence>
<organism evidence="12 13">
    <name type="scientific">Candidatus Phycorickettsia trachydisci</name>
    <dbReference type="NCBI Taxonomy" id="2115978"/>
    <lineage>
        <taxon>Bacteria</taxon>
        <taxon>Pseudomonadati</taxon>
        <taxon>Pseudomonadota</taxon>
        <taxon>Alphaproteobacteria</taxon>
        <taxon>Rickettsiales</taxon>
        <taxon>Rickettsiaceae</taxon>
        <taxon>Candidatus Phycorickettsia</taxon>
    </lineage>
</organism>
<feature type="transmembrane region" description="Helical" evidence="11">
    <location>
        <begin position="140"/>
        <end position="165"/>
    </location>
</feature>
<comment type="similarity">
    <text evidence="2 11">Belongs to the ADP/ATP translocase tlc family.</text>
</comment>
<dbReference type="AlphaFoldDB" id="A0A2P1P733"/>
<evidence type="ECO:0000313" key="12">
    <source>
        <dbReference type="EMBL" id="AVP87080.1"/>
    </source>
</evidence>
<evidence type="ECO:0000256" key="1">
    <source>
        <dbReference type="ARBA" id="ARBA00004651"/>
    </source>
</evidence>
<feature type="transmembrane region" description="Helical" evidence="11">
    <location>
        <begin position="458"/>
        <end position="476"/>
    </location>
</feature>
<dbReference type="EMBL" id="CP027845">
    <property type="protein sequence ID" value="AVP87080.1"/>
    <property type="molecule type" value="Genomic_DNA"/>
</dbReference>
<dbReference type="GO" id="GO:0005524">
    <property type="term" value="F:ATP binding"/>
    <property type="evidence" value="ECO:0007669"/>
    <property type="project" value="UniProtKB-KW"/>
</dbReference>
<evidence type="ECO:0000313" key="13">
    <source>
        <dbReference type="Proteomes" id="UP000241762"/>
    </source>
</evidence>
<feature type="transmembrane region" description="Helical" evidence="11">
    <location>
        <begin position="87"/>
        <end position="107"/>
    </location>
</feature>
<gene>
    <name evidence="12" type="ORF">phytr_1190</name>
</gene>
<protein>
    <recommendedName>
        <fullName evidence="11">ADP,ATP carrier protein</fullName>
    </recommendedName>
</protein>
<feature type="transmembrane region" description="Helical" evidence="11">
    <location>
        <begin position="274"/>
        <end position="293"/>
    </location>
</feature>
<keyword evidence="4" id="KW-1003">Cell membrane</keyword>
<keyword evidence="6 11" id="KW-0547">Nucleotide-binding</keyword>
<feature type="transmembrane region" description="Helical" evidence="11">
    <location>
        <begin position="177"/>
        <end position="197"/>
    </location>
</feature>
<comment type="subcellular location">
    <subcellularLocation>
        <location evidence="1">Cell membrane</location>
        <topology evidence="1">Multi-pass membrane protein</topology>
    </subcellularLocation>
    <subcellularLocation>
        <location evidence="11">Membrane</location>
        <topology evidence="11">Multi-pass membrane protein</topology>
    </subcellularLocation>
</comment>
<dbReference type="InterPro" id="IPR004667">
    <property type="entry name" value="ADP_ATP_car_bac_type"/>
</dbReference>
<dbReference type="Pfam" id="PF03219">
    <property type="entry name" value="TLC"/>
    <property type="match status" value="1"/>
</dbReference>
<keyword evidence="8 11" id="KW-1133">Transmembrane helix</keyword>
<evidence type="ECO:0000256" key="3">
    <source>
        <dbReference type="ARBA" id="ARBA00022448"/>
    </source>
</evidence>
<comment type="function">
    <text evidence="10 11">Provides the rickettsial cell with host ATP in exchange for rickettsial ADP. This is an obligate exchange system. This energy acquiring activity is an important component of rickettsial parasitism.</text>
</comment>
<feature type="transmembrane region" description="Helical" evidence="11">
    <location>
        <begin position="217"/>
        <end position="240"/>
    </location>
</feature>
<evidence type="ECO:0000256" key="9">
    <source>
        <dbReference type="ARBA" id="ARBA00023136"/>
    </source>
</evidence>
<reference evidence="12 13" key="1">
    <citation type="submission" date="2018-03" db="EMBL/GenBank/DDBJ databases">
        <title>A gene transfer event suggests a long-term partnership between eustigmatophyte algae and a novel lineage of endosymbiotic bacteria.</title>
        <authorList>
            <person name="Yurchenko T."/>
            <person name="Sevcikova T."/>
            <person name="Pribyl P."/>
            <person name="El Karkouri K."/>
            <person name="Klimes V."/>
            <person name="Amaral R."/>
            <person name="Zbrankova V."/>
            <person name="Kim E."/>
            <person name="Raoult D."/>
            <person name="Santos L.M.A."/>
            <person name="Elias M."/>
        </authorList>
    </citation>
    <scope>NUCLEOTIDE SEQUENCE [LARGE SCALE GENOMIC DNA]</scope>
    <source>
        <strain evidence="12">CCALA 838</strain>
    </source>
</reference>
<feature type="transmembrane region" description="Helical" evidence="11">
    <location>
        <begin position="339"/>
        <end position="360"/>
    </location>
</feature>
<dbReference type="KEGG" id="ptc:phytr_1190"/>
<feature type="transmembrane region" description="Helical" evidence="11">
    <location>
        <begin position="372"/>
        <end position="391"/>
    </location>
</feature>
<evidence type="ECO:0000256" key="5">
    <source>
        <dbReference type="ARBA" id="ARBA00022692"/>
    </source>
</evidence>
<keyword evidence="5 11" id="KW-0812">Transmembrane</keyword>
<evidence type="ECO:0000256" key="7">
    <source>
        <dbReference type="ARBA" id="ARBA00022840"/>
    </source>
</evidence>
<proteinExistence type="inferred from homology"/>
<keyword evidence="7 11" id="KW-0067">ATP-binding</keyword>